<sequence>MNRNQKRIPNQTVFTIEQFEEIVRQSLQQFKLEEANRVRGAALSTSVKEELGLIFETNNKDDLRQYKKNVHRYDDGPWTTTKTINKEFILKLKQWKVGTNSIVNTLYIRKYSIISLSSYRNIRIIITSP</sequence>
<reference evidence="1 2" key="1">
    <citation type="journal article" date="2016" name="Proc. Natl. Acad. Sci. U.S.A.">
        <title>Lipid metabolic changes in an early divergent fungus govern the establishment of a mutualistic symbiosis with endobacteria.</title>
        <authorList>
            <person name="Lastovetsky O.A."/>
            <person name="Gaspar M.L."/>
            <person name="Mondo S.J."/>
            <person name="LaButti K.M."/>
            <person name="Sandor L."/>
            <person name="Grigoriev I.V."/>
            <person name="Henry S.A."/>
            <person name="Pawlowska T.E."/>
        </authorList>
    </citation>
    <scope>NUCLEOTIDE SEQUENCE [LARGE SCALE GENOMIC DNA]</scope>
    <source>
        <strain evidence="1 2">ATCC 11559</strain>
    </source>
</reference>
<evidence type="ECO:0000313" key="1">
    <source>
        <dbReference type="EMBL" id="ORE13195.1"/>
    </source>
</evidence>
<dbReference type="EMBL" id="KV921558">
    <property type="protein sequence ID" value="ORE13195.1"/>
    <property type="molecule type" value="Genomic_DNA"/>
</dbReference>
<gene>
    <name evidence="1" type="ORF">BCV71DRAFT_189656</name>
</gene>
<dbReference type="Proteomes" id="UP000242381">
    <property type="component" value="Unassembled WGS sequence"/>
</dbReference>
<accession>A0A1X0RMD5</accession>
<name>A0A1X0RMD5_RHIZD</name>
<dbReference type="AlphaFoldDB" id="A0A1X0RMD5"/>
<evidence type="ECO:0000313" key="2">
    <source>
        <dbReference type="Proteomes" id="UP000242381"/>
    </source>
</evidence>
<protein>
    <submittedName>
        <fullName evidence="1">Uncharacterized protein</fullName>
    </submittedName>
</protein>
<organism evidence="1 2">
    <name type="scientific">Rhizopus microsporus</name>
    <dbReference type="NCBI Taxonomy" id="58291"/>
    <lineage>
        <taxon>Eukaryota</taxon>
        <taxon>Fungi</taxon>
        <taxon>Fungi incertae sedis</taxon>
        <taxon>Mucoromycota</taxon>
        <taxon>Mucoromycotina</taxon>
        <taxon>Mucoromycetes</taxon>
        <taxon>Mucorales</taxon>
        <taxon>Mucorineae</taxon>
        <taxon>Rhizopodaceae</taxon>
        <taxon>Rhizopus</taxon>
    </lineage>
</organism>
<proteinExistence type="predicted"/>